<dbReference type="EMBL" id="LRPH01000049">
    <property type="protein sequence ID" value="KWU62641.1"/>
    <property type="molecule type" value="Genomic_DNA"/>
</dbReference>
<dbReference type="InterPro" id="IPR001466">
    <property type="entry name" value="Beta-lactam-related"/>
</dbReference>
<feature type="domain" description="Beta-lactamase-related" evidence="1">
    <location>
        <begin position="53"/>
        <end position="370"/>
    </location>
</feature>
<dbReference type="AlphaFoldDB" id="A0A120EGR1"/>
<dbReference type="InterPro" id="IPR012338">
    <property type="entry name" value="Beta-lactam/transpept-like"/>
</dbReference>
<organism evidence="2 3">
    <name type="scientific">Bacillus mycoides</name>
    <dbReference type="NCBI Taxonomy" id="1405"/>
    <lineage>
        <taxon>Bacteria</taxon>
        <taxon>Bacillati</taxon>
        <taxon>Bacillota</taxon>
        <taxon>Bacilli</taxon>
        <taxon>Bacillales</taxon>
        <taxon>Bacillaceae</taxon>
        <taxon>Bacillus</taxon>
        <taxon>Bacillus cereus group</taxon>
    </lineage>
</organism>
<gene>
    <name evidence="2" type="ORF">AWW70_14565</name>
</gene>
<dbReference type="Gene3D" id="3.40.710.10">
    <property type="entry name" value="DD-peptidase/beta-lactamase superfamily"/>
    <property type="match status" value="1"/>
</dbReference>
<accession>A0A120EGR1</accession>
<protein>
    <submittedName>
        <fullName evidence="2">D-alanyl-D-alanine carboxypeptidase</fullName>
    </submittedName>
</protein>
<dbReference type="RefSeq" id="WP_060750417.1">
    <property type="nucleotide sequence ID" value="NZ_LRPH01000049.1"/>
</dbReference>
<keyword evidence="2" id="KW-0378">Hydrolase</keyword>
<keyword evidence="2" id="KW-0121">Carboxypeptidase</keyword>
<reference evidence="2 3" key="1">
    <citation type="submission" date="2016-01" db="EMBL/GenBank/DDBJ databases">
        <authorList>
            <person name="McClelland M."/>
            <person name="Jain A."/>
            <person name="Saraogi P."/>
            <person name="Mendelson R."/>
            <person name="Westerman R."/>
            <person name="SanMiguel P."/>
            <person name="Csonka L."/>
        </authorList>
    </citation>
    <scope>NUCLEOTIDE SEQUENCE [LARGE SCALE GENOMIC DNA]</scope>
    <source>
        <strain evidence="2 3">PE8-15</strain>
    </source>
</reference>
<dbReference type="Proteomes" id="UP000065797">
    <property type="component" value="Unassembled WGS sequence"/>
</dbReference>
<comment type="caution">
    <text evidence="2">The sequence shown here is derived from an EMBL/GenBank/DDBJ whole genome shotgun (WGS) entry which is preliminary data.</text>
</comment>
<name>A0A120EGR1_BACMY</name>
<proteinExistence type="predicted"/>
<evidence type="ECO:0000313" key="2">
    <source>
        <dbReference type="EMBL" id="KWU62641.1"/>
    </source>
</evidence>
<dbReference type="PANTHER" id="PTHR46825">
    <property type="entry name" value="D-ALANYL-D-ALANINE-CARBOXYPEPTIDASE/ENDOPEPTIDASE AMPH"/>
    <property type="match status" value="1"/>
</dbReference>
<sequence>MKKCNSIKLASLAVLLAGTTLFTPGFTVKAESVQNLSSPSQSHDQKNRNGWKQVMQETVQLGTPGILAKTSNNGKISSYTAGVADLNTKKTMKSNYRFRIGSVTKTFTATTVLQLVGENRVQLDDPIEKWLPGLIQGNGYDGNQITIRQLLNHTSGIAEYLKLKDADIMNSKKTYTAEEIVKMGLSLPPDFSPGKGWAYSNTGYVILGMLIEKITGNSYAEEIEKRIIEPLDLSNTFLPGNSPVIPGKDHARGYMKIDETSELKDMTYYNPSLANSAGDMISNADDLNKFFSSLLGGKLLKEKQLKEMLTTVPTGIKELGHGYGLGIYETKLPNGVSVWGHTGGIPGFTTFAGGAIGGKHTLAISINSLGAIDINTQFNKMMQIELINR</sequence>
<evidence type="ECO:0000313" key="3">
    <source>
        <dbReference type="Proteomes" id="UP000065797"/>
    </source>
</evidence>
<keyword evidence="2" id="KW-0645">Protease</keyword>
<dbReference type="InterPro" id="IPR050491">
    <property type="entry name" value="AmpC-like"/>
</dbReference>
<evidence type="ECO:0000259" key="1">
    <source>
        <dbReference type="Pfam" id="PF00144"/>
    </source>
</evidence>
<dbReference type="PANTHER" id="PTHR46825:SF7">
    <property type="entry name" value="D-ALANYL-D-ALANINE CARBOXYPEPTIDASE"/>
    <property type="match status" value="1"/>
</dbReference>
<dbReference type="FunFam" id="3.40.710.10:FF:000039">
    <property type="entry name" value="D-alanyl-D-alanine carboxypeptidase"/>
    <property type="match status" value="1"/>
</dbReference>
<dbReference type="GO" id="GO:0004180">
    <property type="term" value="F:carboxypeptidase activity"/>
    <property type="evidence" value="ECO:0007669"/>
    <property type="project" value="UniProtKB-KW"/>
</dbReference>
<dbReference type="Pfam" id="PF00144">
    <property type="entry name" value="Beta-lactamase"/>
    <property type="match status" value="1"/>
</dbReference>
<dbReference type="SUPFAM" id="SSF56601">
    <property type="entry name" value="beta-lactamase/transpeptidase-like"/>
    <property type="match status" value="1"/>
</dbReference>